<organism evidence="1 2">
    <name type="scientific">Erwinia persicina</name>
    <dbReference type="NCBI Taxonomy" id="55211"/>
    <lineage>
        <taxon>Bacteria</taxon>
        <taxon>Pseudomonadati</taxon>
        <taxon>Pseudomonadota</taxon>
        <taxon>Gammaproteobacteria</taxon>
        <taxon>Enterobacterales</taxon>
        <taxon>Erwiniaceae</taxon>
        <taxon>Erwinia</taxon>
    </lineage>
</organism>
<proteinExistence type="predicted"/>
<dbReference type="AlphaFoldDB" id="A0A4U3F0E6"/>
<accession>A0A4U3F0E6</accession>
<dbReference type="Proteomes" id="UP000306393">
    <property type="component" value="Unassembled WGS sequence"/>
</dbReference>
<protein>
    <submittedName>
        <fullName evidence="1">Uncharacterized protein</fullName>
    </submittedName>
</protein>
<evidence type="ECO:0000313" key="2">
    <source>
        <dbReference type="Proteomes" id="UP000306393"/>
    </source>
</evidence>
<evidence type="ECO:0000313" key="1">
    <source>
        <dbReference type="EMBL" id="TKJ86681.1"/>
    </source>
</evidence>
<name>A0A4U3F0E6_9GAMM</name>
<sequence>MTGFFFLSGLGIYPELFSFKPSVEVSKIVITISSLISFSLLGRRIIKLIFKNENKIIGSTE</sequence>
<comment type="caution">
    <text evidence="1">The sequence shown here is derived from an EMBL/GenBank/DDBJ whole genome shotgun (WGS) entry which is preliminary data.</text>
</comment>
<gene>
    <name evidence="1" type="ORF">EpCFBP13511_17705</name>
</gene>
<reference evidence="1 2" key="1">
    <citation type="journal article" date="2019" name="Sci. Rep.">
        <title>Differences in resource use lead to coexistence of seed-transmitted microbial populations.</title>
        <authorList>
            <person name="Torres-Cortes G."/>
            <person name="Garcia B.J."/>
            <person name="Compant S."/>
            <person name="Rezki S."/>
            <person name="Jones P."/>
            <person name="Preveaux A."/>
            <person name="Briand M."/>
            <person name="Roulet A."/>
            <person name="Bouchez O."/>
            <person name="Jacobson D."/>
            <person name="Barret M."/>
        </authorList>
    </citation>
    <scope>NUCLEOTIDE SEQUENCE [LARGE SCALE GENOMIC DNA]</scope>
    <source>
        <strain evidence="1 2">CFBP13511</strain>
    </source>
</reference>
<dbReference type="EMBL" id="QGAC01000018">
    <property type="protein sequence ID" value="TKJ86681.1"/>
    <property type="molecule type" value="Genomic_DNA"/>
</dbReference>